<dbReference type="InterPro" id="IPR045397">
    <property type="entry name" value="TumE-like"/>
</dbReference>
<dbReference type="NCBIfam" id="NF045777">
    <property type="entry name" value="TumE"/>
    <property type="match status" value="1"/>
</dbReference>
<organism evidence="1">
    <name type="scientific">Vecturithrix granuli</name>
    <dbReference type="NCBI Taxonomy" id="1499967"/>
    <lineage>
        <taxon>Bacteria</taxon>
        <taxon>Candidatus Moduliflexota</taxon>
        <taxon>Candidatus Vecturitrichia</taxon>
        <taxon>Candidatus Vecturitrichales</taxon>
        <taxon>Candidatus Vecturitrichaceae</taxon>
        <taxon>Candidatus Vecturithrix</taxon>
    </lineage>
</organism>
<gene>
    <name evidence="1" type="ORF">U27_04023</name>
</gene>
<dbReference type="EMBL" id="DF820465">
    <property type="protein sequence ID" value="GAK57059.1"/>
    <property type="molecule type" value="Genomic_DNA"/>
</dbReference>
<name>A0A081BXK4_VECG1</name>
<dbReference type="InterPro" id="IPR054795">
    <property type="entry name" value="TumE"/>
</dbReference>
<dbReference type="HOGENOM" id="CLU_159819_0_0_0"/>
<keyword evidence="2" id="KW-1185">Reference proteome</keyword>
<reference evidence="1" key="1">
    <citation type="journal article" date="2015" name="PeerJ">
        <title>First genomic representation of candidate bacterial phylum KSB3 points to enhanced environmental sensing as a trigger of wastewater bulking.</title>
        <authorList>
            <person name="Sekiguchi Y."/>
            <person name="Ohashi A."/>
            <person name="Parks D.H."/>
            <person name="Yamauchi T."/>
            <person name="Tyson G.W."/>
            <person name="Hugenholtz P."/>
        </authorList>
    </citation>
    <scope>NUCLEOTIDE SEQUENCE [LARGE SCALE GENOMIC DNA]</scope>
</reference>
<proteinExistence type="predicted"/>
<evidence type="ECO:0000313" key="1">
    <source>
        <dbReference type="EMBL" id="GAK57059.1"/>
    </source>
</evidence>
<sequence>MLHNLLKRYLHALETTVQALEEVHVERYEEEVLSFSRTNVRIRVRFRSGHLLELNEAVIVKVNQIVHLGYRYHFQDEQHHLVFRYDDTPHFSDLPTFPHHKHLAETVLATSKPNILDVIKEANELAR</sequence>
<protein>
    <submittedName>
        <fullName evidence="1">Uncharacterized protein</fullName>
    </submittedName>
</protein>
<accession>A0A081BXK4</accession>
<evidence type="ECO:0000313" key="2">
    <source>
        <dbReference type="Proteomes" id="UP000030661"/>
    </source>
</evidence>
<dbReference type="AlphaFoldDB" id="A0A081BXK4"/>
<dbReference type="eggNOG" id="ENOG5031EDU">
    <property type="taxonomic scope" value="Bacteria"/>
</dbReference>
<dbReference type="Pfam" id="PF20126">
    <property type="entry name" value="TumE"/>
    <property type="match status" value="1"/>
</dbReference>
<dbReference type="Proteomes" id="UP000030661">
    <property type="component" value="Unassembled WGS sequence"/>
</dbReference>